<dbReference type="CDD" id="cd01203">
    <property type="entry name" value="PTB_DOK1_DOK2_DOK3"/>
    <property type="match status" value="1"/>
</dbReference>
<feature type="region of interest" description="Disordered" evidence="3">
    <location>
        <begin position="373"/>
        <end position="478"/>
    </location>
</feature>
<dbReference type="Proteomes" id="UP001178461">
    <property type="component" value="Chromosome 2"/>
</dbReference>
<dbReference type="GO" id="GO:0043410">
    <property type="term" value="P:positive regulation of MAPK cascade"/>
    <property type="evidence" value="ECO:0007669"/>
    <property type="project" value="TreeGrafter"/>
</dbReference>
<accession>A0AA35JYA4</accession>
<dbReference type="PANTHER" id="PTHR21258:SF42">
    <property type="entry name" value="DOCKING PROTEIN 3"/>
    <property type="match status" value="1"/>
</dbReference>
<name>A0AA35JYA4_9SAUR</name>
<dbReference type="PROSITE" id="PS51064">
    <property type="entry name" value="IRS_PTB"/>
    <property type="match status" value="1"/>
</dbReference>
<evidence type="ECO:0000256" key="3">
    <source>
        <dbReference type="SAM" id="MobiDB-lite"/>
    </source>
</evidence>
<feature type="compositionally biased region" description="Low complexity" evidence="3">
    <location>
        <begin position="462"/>
        <end position="478"/>
    </location>
</feature>
<dbReference type="GO" id="GO:0007169">
    <property type="term" value="P:cell surface receptor protein tyrosine kinase signaling pathway"/>
    <property type="evidence" value="ECO:0007669"/>
    <property type="project" value="TreeGrafter"/>
</dbReference>
<dbReference type="GO" id="GO:0007265">
    <property type="term" value="P:Ras protein signal transduction"/>
    <property type="evidence" value="ECO:0007669"/>
    <property type="project" value="TreeGrafter"/>
</dbReference>
<dbReference type="Pfam" id="PF02174">
    <property type="entry name" value="IRS"/>
    <property type="match status" value="1"/>
</dbReference>
<dbReference type="InterPro" id="IPR001849">
    <property type="entry name" value="PH_domain"/>
</dbReference>
<dbReference type="EMBL" id="OX395127">
    <property type="protein sequence ID" value="CAI5766923.1"/>
    <property type="molecule type" value="Genomic_DNA"/>
</dbReference>
<dbReference type="AlphaFoldDB" id="A0AA35JYA4"/>
<dbReference type="InterPro" id="IPR002404">
    <property type="entry name" value="IRS_PTB"/>
</dbReference>
<dbReference type="InterPro" id="IPR037751">
    <property type="entry name" value="Dok1/2/3_PTB"/>
</dbReference>
<proteinExistence type="inferred from homology"/>
<dbReference type="SUPFAM" id="SSF50729">
    <property type="entry name" value="PH domain-like"/>
    <property type="match status" value="2"/>
</dbReference>
<dbReference type="GO" id="GO:0005737">
    <property type="term" value="C:cytoplasm"/>
    <property type="evidence" value="ECO:0007669"/>
    <property type="project" value="TreeGrafter"/>
</dbReference>
<dbReference type="InterPro" id="IPR050996">
    <property type="entry name" value="Docking_Protein_DOK"/>
</dbReference>
<comment type="similarity">
    <text evidence="1">Belongs to the DOK family. Type A subfamily.</text>
</comment>
<evidence type="ECO:0000256" key="2">
    <source>
        <dbReference type="ARBA" id="ARBA00022553"/>
    </source>
</evidence>
<dbReference type="SMART" id="SM00233">
    <property type="entry name" value="PH"/>
    <property type="match status" value="1"/>
</dbReference>
<reference evidence="5" key="1">
    <citation type="submission" date="2022-12" db="EMBL/GenBank/DDBJ databases">
        <authorList>
            <person name="Alioto T."/>
            <person name="Alioto T."/>
            <person name="Gomez Garrido J."/>
        </authorList>
    </citation>
    <scope>NUCLEOTIDE SEQUENCE</scope>
</reference>
<organism evidence="5 6">
    <name type="scientific">Podarcis lilfordi</name>
    <name type="common">Lilford's wall lizard</name>
    <dbReference type="NCBI Taxonomy" id="74358"/>
    <lineage>
        <taxon>Eukaryota</taxon>
        <taxon>Metazoa</taxon>
        <taxon>Chordata</taxon>
        <taxon>Craniata</taxon>
        <taxon>Vertebrata</taxon>
        <taxon>Euteleostomi</taxon>
        <taxon>Lepidosauria</taxon>
        <taxon>Squamata</taxon>
        <taxon>Bifurcata</taxon>
        <taxon>Unidentata</taxon>
        <taxon>Episquamata</taxon>
        <taxon>Laterata</taxon>
        <taxon>Lacertibaenia</taxon>
        <taxon>Lacertidae</taxon>
        <taxon>Podarcis</taxon>
    </lineage>
</organism>
<dbReference type="Gene3D" id="2.30.29.30">
    <property type="entry name" value="Pleckstrin-homology domain (PH domain)/Phosphotyrosine-binding domain (PTB)"/>
    <property type="match status" value="2"/>
</dbReference>
<gene>
    <name evidence="5" type="ORF">PODLI_1B043119</name>
</gene>
<keyword evidence="2" id="KW-0597">Phosphoprotein</keyword>
<protein>
    <submittedName>
        <fullName evidence="5">3</fullName>
    </submittedName>
</protein>
<dbReference type="SMART" id="SM00310">
    <property type="entry name" value="PTBI"/>
    <property type="match status" value="1"/>
</dbReference>
<evidence type="ECO:0000256" key="1">
    <source>
        <dbReference type="ARBA" id="ARBA00010955"/>
    </source>
</evidence>
<evidence type="ECO:0000259" key="4">
    <source>
        <dbReference type="PROSITE" id="PS51064"/>
    </source>
</evidence>
<dbReference type="Pfam" id="PF00169">
    <property type="entry name" value="PH"/>
    <property type="match status" value="1"/>
</dbReference>
<dbReference type="PANTHER" id="PTHR21258">
    <property type="entry name" value="DOCKING PROTEIN RELATED"/>
    <property type="match status" value="1"/>
</dbReference>
<evidence type="ECO:0000313" key="6">
    <source>
        <dbReference type="Proteomes" id="UP001178461"/>
    </source>
</evidence>
<feature type="domain" description="IRS-type PTB" evidence="4">
    <location>
        <begin position="147"/>
        <end position="251"/>
    </location>
</feature>
<dbReference type="SMART" id="SM01244">
    <property type="entry name" value="IRS"/>
    <property type="match status" value="1"/>
</dbReference>
<sequence length="478" mass="51700">MECPVKDGILYIQHPKFGKKVWRKVWAQLFADSPSGIARLEYFEGREGAAAEKATLRKGERKVIRLSDCVSVERAGEHSSPKDTTAFFLSMMERNCLLAADQADEWIECICQLAFQRMPAPSSGSVGNTPSPQPLMEENTIYSSWQETCEFPVSVFPTEASARCHLKGNYLMTTLPEHLVLKDMHSGQALYTWPYAFLRRFGQEKTVFSFEAGRRCDSGEGLFIFNTVRAAEICRAVSASIDRQKATLLERDKKAGISPAQDCVQKAGGWSWPTSPESPEAVQPLYERTPKGSVDMGYSAAPPGGSRSISPEFKASDSPIIYASIGKSFPLPFQPSGKAEAEPKAGREQGSDHLYENLRSLEQQALCAEPLSLGYRDSPEGSGSNGGSPIYDNSPVVARRSNSNPGFNPSAVGADPTPDSQCPPPLLDCQGPESGGEGRARAKARGAGAFKHKLVTMLSRDGGASKAAGKNAGSMDKA</sequence>
<keyword evidence="6" id="KW-1185">Reference proteome</keyword>
<evidence type="ECO:0000313" key="5">
    <source>
        <dbReference type="EMBL" id="CAI5766923.1"/>
    </source>
</evidence>
<dbReference type="InterPro" id="IPR011993">
    <property type="entry name" value="PH-like_dom_sf"/>
</dbReference>